<reference evidence="3 4" key="1">
    <citation type="submission" date="2018-07" db="EMBL/GenBank/DDBJ databases">
        <title>Genomic Encyclopedia of Type Strains, Phase IV (KMG-IV): sequencing the most valuable type-strain genomes for metagenomic binning, comparative biology and taxonomic classification.</title>
        <authorList>
            <person name="Goeker M."/>
        </authorList>
    </citation>
    <scope>NUCLEOTIDE SEQUENCE [LARGE SCALE GENOMIC DNA]</scope>
    <source>
        <strain evidence="3 4">DSM 21634</strain>
    </source>
</reference>
<keyword evidence="1" id="KW-0378">Hydrolase</keyword>
<evidence type="ECO:0000256" key="1">
    <source>
        <dbReference type="ARBA" id="ARBA00022801"/>
    </source>
</evidence>
<evidence type="ECO:0000313" key="4">
    <source>
        <dbReference type="Proteomes" id="UP000252884"/>
    </source>
</evidence>
<dbReference type="AlphaFoldDB" id="A0A368Y2F6"/>
<organism evidence="3 4">
    <name type="scientific">Pseudorhodoferax soli</name>
    <dbReference type="NCBI Taxonomy" id="545864"/>
    <lineage>
        <taxon>Bacteria</taxon>
        <taxon>Pseudomonadati</taxon>
        <taxon>Pseudomonadota</taxon>
        <taxon>Betaproteobacteria</taxon>
        <taxon>Burkholderiales</taxon>
        <taxon>Comamonadaceae</taxon>
    </lineage>
</organism>
<proteinExistence type="predicted"/>
<dbReference type="InterPro" id="IPR050300">
    <property type="entry name" value="GDXG_lipolytic_enzyme"/>
</dbReference>
<dbReference type="Pfam" id="PF07859">
    <property type="entry name" value="Abhydrolase_3"/>
    <property type="match status" value="1"/>
</dbReference>
<gene>
    <name evidence="3" type="ORF">DES41_102766</name>
</gene>
<dbReference type="EMBL" id="QPJK01000002">
    <property type="protein sequence ID" value="RCW74443.1"/>
    <property type="molecule type" value="Genomic_DNA"/>
</dbReference>
<dbReference type="Proteomes" id="UP000252884">
    <property type="component" value="Unassembled WGS sequence"/>
</dbReference>
<dbReference type="InterPro" id="IPR013094">
    <property type="entry name" value="AB_hydrolase_3"/>
</dbReference>
<dbReference type="Gene3D" id="3.40.50.1820">
    <property type="entry name" value="alpha/beta hydrolase"/>
    <property type="match status" value="1"/>
</dbReference>
<comment type="caution">
    <text evidence="3">The sequence shown here is derived from an EMBL/GenBank/DDBJ whole genome shotgun (WGS) entry which is preliminary data.</text>
</comment>
<dbReference type="SUPFAM" id="SSF53474">
    <property type="entry name" value="alpha/beta-Hydrolases"/>
    <property type="match status" value="1"/>
</dbReference>
<accession>A0A368Y2F6</accession>
<evidence type="ECO:0000313" key="3">
    <source>
        <dbReference type="EMBL" id="RCW74443.1"/>
    </source>
</evidence>
<dbReference type="PANTHER" id="PTHR48081:SF8">
    <property type="entry name" value="ALPHA_BETA HYDROLASE FOLD-3 DOMAIN-CONTAINING PROTEIN-RELATED"/>
    <property type="match status" value="1"/>
</dbReference>
<keyword evidence="4" id="KW-1185">Reference proteome</keyword>
<dbReference type="GO" id="GO:0016787">
    <property type="term" value="F:hydrolase activity"/>
    <property type="evidence" value="ECO:0007669"/>
    <property type="project" value="UniProtKB-KW"/>
</dbReference>
<feature type="domain" description="Alpha/beta hydrolase fold-3" evidence="2">
    <location>
        <begin position="52"/>
        <end position="246"/>
    </location>
</feature>
<dbReference type="PANTHER" id="PTHR48081">
    <property type="entry name" value="AB HYDROLASE SUPERFAMILY PROTEIN C4A8.06C"/>
    <property type="match status" value="1"/>
</dbReference>
<dbReference type="OrthoDB" id="9794445at2"/>
<protein>
    <submittedName>
        <fullName evidence="3">Acetyl esterase/lipase</fullName>
    </submittedName>
</protein>
<sequence>MSAATATPSTTAAPQGNGFASWRETVVELKGLEPVPTRIYGERKRGQVSPLVVHYHGGAFTAGGLDCGVKLASMLAEAGAIVVSIAYPLAPAHPFPQALDVGYGVLEWAWKQRAKLAGTGAPVFLAGEEAGGNLAAATALIARDRAHPPLAGQVLVSPMLDPCTGMASVREFNCTETQGKWAEGWRNYLRCPQDATHPYAVPGGSLRLAGIAPTLVLTSSDDPMRDEARAYAEKLRAAGVAVDFEMLTPATGWPNTLLASEPMECACAAMVRPRLEGFFAAHLPAKKSAE</sequence>
<dbReference type="RefSeq" id="WP_114467539.1">
    <property type="nucleotide sequence ID" value="NZ_QPJK01000002.1"/>
</dbReference>
<evidence type="ECO:0000259" key="2">
    <source>
        <dbReference type="Pfam" id="PF07859"/>
    </source>
</evidence>
<dbReference type="InterPro" id="IPR029058">
    <property type="entry name" value="AB_hydrolase_fold"/>
</dbReference>
<name>A0A368Y2F6_9BURK</name>